<dbReference type="PATRIC" id="fig|608538.5.peg.75"/>
<gene>
    <name evidence="3" type="ordered locus">HTH_0073</name>
</gene>
<name>D3DFD8_HYDTT</name>
<sequence length="175" mass="19674">MKSVCVFLEELVEDVEFIYPYLRFKEEGFEVISAAPEKKDYRGKKGMTFTPDATLSEVSGRLFDCLFIPGGYAPDRLRRYPQVLSMVKKHLEEDRLVAAVCHGPWVLISAKVVKDRKVTGFYAIKDDLENAGAIYTGKSVEEDGNLITATDPSSMLQMIKLILEKFSQTGSKLAH</sequence>
<accession>D3DFD8</accession>
<evidence type="ECO:0000313" key="4">
    <source>
        <dbReference type="Proteomes" id="UP000002574"/>
    </source>
</evidence>
<evidence type="ECO:0000256" key="1">
    <source>
        <dbReference type="ARBA" id="ARBA00008542"/>
    </source>
</evidence>
<dbReference type="InterPro" id="IPR029062">
    <property type="entry name" value="Class_I_gatase-like"/>
</dbReference>
<dbReference type="PROSITE" id="PS51276">
    <property type="entry name" value="PEPTIDASE_C56_PFPI"/>
    <property type="match status" value="1"/>
</dbReference>
<keyword evidence="4" id="KW-1185">Reference proteome</keyword>
<dbReference type="Proteomes" id="UP000002574">
    <property type="component" value="Chromosome"/>
</dbReference>
<dbReference type="Pfam" id="PF01965">
    <property type="entry name" value="DJ-1_PfpI"/>
    <property type="match status" value="1"/>
</dbReference>
<comment type="similarity">
    <text evidence="1">Belongs to the peptidase C56 family.</text>
</comment>
<dbReference type="InterPro" id="IPR006286">
    <property type="entry name" value="C56_PfpI-like"/>
</dbReference>
<dbReference type="InterPro" id="IPR002818">
    <property type="entry name" value="DJ-1/PfpI"/>
</dbReference>
<dbReference type="eggNOG" id="COG0693">
    <property type="taxonomic scope" value="Bacteria"/>
</dbReference>
<evidence type="ECO:0000313" key="3">
    <source>
        <dbReference type="EMBL" id="BAI68540.1"/>
    </source>
</evidence>
<feature type="domain" description="DJ-1/PfpI" evidence="2">
    <location>
        <begin position="2"/>
        <end position="164"/>
    </location>
</feature>
<keyword evidence="3" id="KW-0378">Hydrolase</keyword>
<evidence type="ECO:0000259" key="2">
    <source>
        <dbReference type="Pfam" id="PF01965"/>
    </source>
</evidence>
<dbReference type="PANTHER" id="PTHR42733:SF13">
    <property type="entry name" value="DJ-1_PFPI DOMAIN-CONTAINING PROTEIN"/>
    <property type="match status" value="1"/>
</dbReference>
<dbReference type="GO" id="GO:0008233">
    <property type="term" value="F:peptidase activity"/>
    <property type="evidence" value="ECO:0007669"/>
    <property type="project" value="UniProtKB-KW"/>
</dbReference>
<dbReference type="RefSeq" id="WP_012962723.1">
    <property type="nucleotide sequence ID" value="NC_013799.1"/>
</dbReference>
<dbReference type="CDD" id="cd03134">
    <property type="entry name" value="GATase1_PfpI_like"/>
    <property type="match status" value="1"/>
</dbReference>
<organism evidence="3 4">
    <name type="scientific">Hydrogenobacter thermophilus (strain DSM 6534 / IAM 12695 / TK-6)</name>
    <dbReference type="NCBI Taxonomy" id="608538"/>
    <lineage>
        <taxon>Bacteria</taxon>
        <taxon>Pseudomonadati</taxon>
        <taxon>Aquificota</taxon>
        <taxon>Aquificia</taxon>
        <taxon>Aquificales</taxon>
        <taxon>Aquificaceae</taxon>
        <taxon>Hydrogenobacter</taxon>
    </lineage>
</organism>
<dbReference type="PANTHER" id="PTHR42733">
    <property type="entry name" value="DJ-1 PROTEIN"/>
    <property type="match status" value="1"/>
</dbReference>
<dbReference type="EMBL" id="AP011112">
    <property type="protein sequence ID" value="BAI68540.1"/>
    <property type="molecule type" value="Genomic_DNA"/>
</dbReference>
<dbReference type="STRING" id="608538.HTH_0073"/>
<dbReference type="Gene3D" id="3.40.50.880">
    <property type="match status" value="1"/>
</dbReference>
<keyword evidence="3" id="KW-0645">Protease</keyword>
<dbReference type="SUPFAM" id="SSF52317">
    <property type="entry name" value="Class I glutamine amidotransferase-like"/>
    <property type="match status" value="1"/>
</dbReference>
<dbReference type="OrthoDB" id="9800516at2"/>
<proteinExistence type="inferred from homology"/>
<dbReference type="NCBIfam" id="TIGR01382">
    <property type="entry name" value="PfpI"/>
    <property type="match status" value="1"/>
</dbReference>
<protein>
    <submittedName>
        <fullName evidence="3">Intracellular protease</fullName>
    </submittedName>
</protein>
<dbReference type="KEGG" id="hte:Hydth_0074"/>
<dbReference type="KEGG" id="hth:HTH_0073"/>
<dbReference type="GO" id="GO:0006508">
    <property type="term" value="P:proteolysis"/>
    <property type="evidence" value="ECO:0007669"/>
    <property type="project" value="UniProtKB-KW"/>
</dbReference>
<reference evidence="3 4" key="1">
    <citation type="journal article" date="2010" name="J. Bacteriol.">
        <title>Complete genome sequence of the thermophilic, obligately chemolithoautotrophic hydrogen-oxidizing bacterium Hydrogenobacter thermophilus TK-6.</title>
        <authorList>
            <person name="Arai H."/>
            <person name="Kanbe H."/>
            <person name="Ishii M."/>
            <person name="Igarashi Y."/>
        </authorList>
    </citation>
    <scope>NUCLEOTIDE SEQUENCE [LARGE SCALE GENOMIC DNA]</scope>
    <source>
        <strain evidence="4">DSM 6534 / IAM 12695 / TK-6</strain>
    </source>
</reference>
<dbReference type="AlphaFoldDB" id="D3DFD8"/>